<dbReference type="Proteomes" id="UP000004703">
    <property type="component" value="Chromosome"/>
</dbReference>
<reference evidence="2 3" key="1">
    <citation type="submission" date="2008-01" db="EMBL/GenBank/DDBJ databases">
        <authorList>
            <person name="Wagner-Dobler I."/>
            <person name="Ferriera S."/>
            <person name="Johnson J."/>
            <person name="Kravitz S."/>
            <person name="Beeson K."/>
            <person name="Sutton G."/>
            <person name="Rogers Y.-H."/>
            <person name="Friedman R."/>
            <person name="Frazier M."/>
            <person name="Venter J.C."/>
        </authorList>
    </citation>
    <scope>NUCLEOTIDE SEQUENCE [LARGE SCALE GENOMIC DNA]</scope>
    <source>
        <strain evidence="3">DSM 17067 / NCIMB 14079 / DFL-11</strain>
    </source>
</reference>
<evidence type="ECO:0000313" key="3">
    <source>
        <dbReference type="Proteomes" id="UP000004703"/>
    </source>
</evidence>
<organism evidence="2 3">
    <name type="scientific">Roseibium alexandrii (strain DSM 17067 / NCIMB 14079 / DFL-11)</name>
    <name type="common">Labrenzia alexandrii</name>
    <dbReference type="NCBI Taxonomy" id="244592"/>
    <lineage>
        <taxon>Bacteria</taxon>
        <taxon>Pseudomonadati</taxon>
        <taxon>Pseudomonadota</taxon>
        <taxon>Alphaproteobacteria</taxon>
        <taxon>Hyphomicrobiales</taxon>
        <taxon>Stappiaceae</taxon>
        <taxon>Roseibium</taxon>
    </lineage>
</organism>
<evidence type="ECO:0000313" key="2">
    <source>
        <dbReference type="EMBL" id="RMX61878.1"/>
    </source>
</evidence>
<comment type="caution">
    <text evidence="2">The sequence shown here is derived from an EMBL/GenBank/DDBJ whole genome shotgun (WGS) entry which is preliminary data.</text>
</comment>
<accession>A0A5E8UWQ8</accession>
<sequence length="90" mass="9349">MSKSAQPPAHVARIRLTIRKALIELENAAHDAKRRGDTLLARDVCAIANALKNAAELRLNPHGPIGSVGGPGPAKVKTPAGHPTHEGTAP</sequence>
<dbReference type="RefSeq" id="WP_040451717.1">
    <property type="nucleotide sequence ID" value="NZ_CM011002.1"/>
</dbReference>
<name>A0A5E8UWQ8_ROSAD</name>
<protein>
    <submittedName>
        <fullName evidence="2">Uncharacterized protein</fullName>
    </submittedName>
</protein>
<proteinExistence type="predicted"/>
<dbReference type="EMBL" id="ACCU02000003">
    <property type="protein sequence ID" value="RMX61878.1"/>
    <property type="molecule type" value="Genomic_DNA"/>
</dbReference>
<reference evidence="2 3" key="2">
    <citation type="submission" date="2013-04" db="EMBL/GenBank/DDBJ databases">
        <authorList>
            <person name="Fiebig A."/>
            <person name="Pradella S."/>
            <person name="Wagner-Doebler I."/>
        </authorList>
    </citation>
    <scope>NUCLEOTIDE SEQUENCE [LARGE SCALE GENOMIC DNA]</scope>
    <source>
        <strain evidence="3">DSM 17067 / NCIMB 14079 / DFL-11</strain>
    </source>
</reference>
<feature type="region of interest" description="Disordered" evidence="1">
    <location>
        <begin position="62"/>
        <end position="90"/>
    </location>
</feature>
<evidence type="ECO:0000256" key="1">
    <source>
        <dbReference type="SAM" id="MobiDB-lite"/>
    </source>
</evidence>
<dbReference type="AlphaFoldDB" id="A0A5E8UWQ8"/>
<gene>
    <name evidence="2" type="ORF">SADFL11_00046380</name>
</gene>